<evidence type="ECO:0000313" key="10">
    <source>
        <dbReference type="EMBL" id="KAJ3424677.1"/>
    </source>
</evidence>
<feature type="transmembrane region" description="Helical" evidence="9">
    <location>
        <begin position="163"/>
        <end position="183"/>
    </location>
</feature>
<feature type="region of interest" description="Disordered" evidence="8">
    <location>
        <begin position="401"/>
        <end position="427"/>
    </location>
</feature>
<feature type="transmembrane region" description="Helical" evidence="9">
    <location>
        <begin position="43"/>
        <end position="61"/>
    </location>
</feature>
<gene>
    <name evidence="10" type="ORF">M0812_29401</name>
</gene>
<dbReference type="InterPro" id="IPR010291">
    <property type="entry name" value="Ion_channel_UNC-93"/>
</dbReference>
<keyword evidence="5" id="KW-0325">Glycoprotein</keyword>
<dbReference type="InterPro" id="IPR036259">
    <property type="entry name" value="MFS_trans_sf"/>
</dbReference>
<keyword evidence="4 9" id="KW-0472">Membrane</keyword>
<organism evidence="10 11">
    <name type="scientific">Anaeramoeba flamelloides</name>
    <dbReference type="NCBI Taxonomy" id="1746091"/>
    <lineage>
        <taxon>Eukaryota</taxon>
        <taxon>Metamonada</taxon>
        <taxon>Anaeramoebidae</taxon>
        <taxon>Anaeramoeba</taxon>
    </lineage>
</organism>
<feature type="transmembrane region" description="Helical" evidence="9">
    <location>
        <begin position="296"/>
        <end position="322"/>
    </location>
</feature>
<comment type="subcellular location">
    <subcellularLocation>
        <location evidence="1">Membrane</location>
        <topology evidence="1">Multi-pass membrane protein</topology>
    </subcellularLocation>
</comment>
<name>A0AAV7Y491_9EUKA</name>
<evidence type="ECO:0000256" key="8">
    <source>
        <dbReference type="SAM" id="MobiDB-lite"/>
    </source>
</evidence>
<feature type="transmembrane region" description="Helical" evidence="9">
    <location>
        <begin position="12"/>
        <end position="31"/>
    </location>
</feature>
<evidence type="ECO:0000256" key="2">
    <source>
        <dbReference type="ARBA" id="ARBA00022692"/>
    </source>
</evidence>
<evidence type="ECO:0000256" key="1">
    <source>
        <dbReference type="ARBA" id="ARBA00004141"/>
    </source>
</evidence>
<feature type="transmembrane region" description="Helical" evidence="9">
    <location>
        <begin position="73"/>
        <end position="90"/>
    </location>
</feature>
<sequence length="450" mass="50130">MVSILKIKPTSRINILVLSAGFFFFSCSYYATKSLITKLNKTLGFYSLALFYITFAFSNFFSPLVVRRFGTKACMIFGLLLYTGWISSSIKVIEWVFIMMSFLMGIGAGICWTASGTYLIGCSFKNNIGTNSGIFFFFYLAGNLGGSLLSSLLLNIAKVSNEVFFLIFTSISVLGILILFLIVPVETKIPESKLSVRDNLMSIFRIYKHKRAILVIPMNIITGVSIMLVFGLLTLRIPKNSIPNVMMVYGIANALASMSIGKVIDWLGLKFVLFGCTIVEICAVIISFWAKSVNPLWLFGLIFGLFALSGAGLDTALYPLILHLFPKKIADVNAAFKFPRSLGTGIAFLLGSHMRGNISFIIVLILQFITLLCFIIIDQFIISFNFKKGYKKISDEKNATEKKIEDYMDENENENEDDNNIKDDNNNIQTTKKVFTDSSISSSESPFSSN</sequence>
<evidence type="ECO:0000256" key="4">
    <source>
        <dbReference type="ARBA" id="ARBA00023136"/>
    </source>
</evidence>
<keyword evidence="2 9" id="KW-0812">Transmembrane</keyword>
<reference evidence="10" key="1">
    <citation type="submission" date="2022-08" db="EMBL/GenBank/DDBJ databases">
        <title>Novel sulphate-reducing endosymbionts in the free-living metamonad Anaeramoeba.</title>
        <authorList>
            <person name="Jerlstrom-Hultqvist J."/>
            <person name="Cepicka I."/>
            <person name="Gallot-Lavallee L."/>
            <person name="Salas-Leiva D."/>
            <person name="Curtis B.A."/>
            <person name="Zahonova K."/>
            <person name="Pipaliya S."/>
            <person name="Dacks J."/>
            <person name="Roger A.J."/>
        </authorList>
    </citation>
    <scope>NUCLEOTIDE SEQUENCE</scope>
    <source>
        <strain evidence="10">Busselton2</strain>
    </source>
</reference>
<feature type="transmembrane region" description="Helical" evidence="9">
    <location>
        <begin position="271"/>
        <end position="290"/>
    </location>
</feature>
<evidence type="ECO:0000313" key="11">
    <source>
        <dbReference type="Proteomes" id="UP001146793"/>
    </source>
</evidence>
<keyword evidence="3 9" id="KW-1133">Transmembrane helix</keyword>
<feature type="transmembrane region" description="Helical" evidence="9">
    <location>
        <begin position="212"/>
        <end position="233"/>
    </location>
</feature>
<dbReference type="PROSITE" id="PS51257">
    <property type="entry name" value="PROKAR_LIPOPROTEIN"/>
    <property type="match status" value="1"/>
</dbReference>
<proteinExistence type="predicted"/>
<dbReference type="Gene3D" id="1.20.1250.20">
    <property type="entry name" value="MFS general substrate transporter like domains"/>
    <property type="match status" value="2"/>
</dbReference>
<dbReference type="Pfam" id="PF05978">
    <property type="entry name" value="UNC-93"/>
    <property type="match status" value="1"/>
</dbReference>
<evidence type="ECO:0000256" key="3">
    <source>
        <dbReference type="ARBA" id="ARBA00022989"/>
    </source>
</evidence>
<protein>
    <recommendedName>
        <fullName evidence="6">UNC93-like protein MFSD11</fullName>
    </recommendedName>
    <alternativeName>
        <fullName evidence="7">Major facilitator superfamily domain-containing protein 11</fullName>
    </alternativeName>
</protein>
<dbReference type="Proteomes" id="UP001146793">
    <property type="component" value="Unassembled WGS sequence"/>
</dbReference>
<dbReference type="SUPFAM" id="SSF103473">
    <property type="entry name" value="MFS general substrate transporter"/>
    <property type="match status" value="1"/>
</dbReference>
<feature type="transmembrane region" description="Helical" evidence="9">
    <location>
        <begin position="358"/>
        <end position="382"/>
    </location>
</feature>
<feature type="compositionally biased region" description="Acidic residues" evidence="8">
    <location>
        <begin position="407"/>
        <end position="418"/>
    </location>
</feature>
<dbReference type="PANTHER" id="PTHR23294:SF0">
    <property type="entry name" value="UNC93-LIKE PROTEIN MFSD11"/>
    <property type="match status" value="1"/>
</dbReference>
<dbReference type="AlphaFoldDB" id="A0AAV7Y491"/>
<evidence type="ECO:0000256" key="6">
    <source>
        <dbReference type="ARBA" id="ARBA00040302"/>
    </source>
</evidence>
<evidence type="ECO:0000256" key="7">
    <source>
        <dbReference type="ARBA" id="ARBA00041910"/>
    </source>
</evidence>
<accession>A0AAV7Y491</accession>
<dbReference type="EMBL" id="JANTQA010000072">
    <property type="protein sequence ID" value="KAJ3424677.1"/>
    <property type="molecule type" value="Genomic_DNA"/>
</dbReference>
<feature type="transmembrane region" description="Helical" evidence="9">
    <location>
        <begin position="133"/>
        <end position="157"/>
    </location>
</feature>
<feature type="transmembrane region" description="Helical" evidence="9">
    <location>
        <begin position="96"/>
        <end position="121"/>
    </location>
</feature>
<comment type="caution">
    <text evidence="10">The sequence shown here is derived from an EMBL/GenBank/DDBJ whole genome shotgun (WGS) entry which is preliminary data.</text>
</comment>
<dbReference type="PANTHER" id="PTHR23294">
    <property type="entry name" value="ET TRANSLATION PRODUCT-RELATED"/>
    <property type="match status" value="1"/>
</dbReference>
<feature type="transmembrane region" description="Helical" evidence="9">
    <location>
        <begin position="245"/>
        <end position="264"/>
    </location>
</feature>
<dbReference type="GO" id="GO:0016020">
    <property type="term" value="C:membrane"/>
    <property type="evidence" value="ECO:0007669"/>
    <property type="project" value="UniProtKB-SubCell"/>
</dbReference>
<evidence type="ECO:0000256" key="9">
    <source>
        <dbReference type="SAM" id="Phobius"/>
    </source>
</evidence>
<dbReference type="InterPro" id="IPR051617">
    <property type="entry name" value="UNC-93-like_regulator"/>
</dbReference>
<evidence type="ECO:0000256" key="5">
    <source>
        <dbReference type="ARBA" id="ARBA00023180"/>
    </source>
</evidence>